<evidence type="ECO:0000313" key="2">
    <source>
        <dbReference type="Proteomes" id="UP000281261"/>
    </source>
</evidence>
<name>A0A420ZBV3_UNCK3</name>
<proteinExistence type="predicted"/>
<organism evidence="1 2">
    <name type="scientific">candidate division Kazan bacterium</name>
    <dbReference type="NCBI Taxonomy" id="2202143"/>
    <lineage>
        <taxon>Bacteria</taxon>
        <taxon>Bacteria division Kazan-3B-28</taxon>
    </lineage>
</organism>
<comment type="caution">
    <text evidence="1">The sequence shown here is derived from an EMBL/GenBank/DDBJ whole genome shotgun (WGS) entry which is preliminary data.</text>
</comment>
<gene>
    <name evidence="1" type="ORF">DRH29_04000</name>
</gene>
<evidence type="ECO:0000313" key="1">
    <source>
        <dbReference type="EMBL" id="RLC36703.1"/>
    </source>
</evidence>
<dbReference type="Proteomes" id="UP000281261">
    <property type="component" value="Unassembled WGS sequence"/>
</dbReference>
<reference evidence="1 2" key="1">
    <citation type="submission" date="2018-06" db="EMBL/GenBank/DDBJ databases">
        <title>Extensive metabolic versatility and redundancy in microbially diverse, dynamic hydrothermal sediments.</title>
        <authorList>
            <person name="Dombrowski N."/>
            <person name="Teske A."/>
            <person name="Baker B.J."/>
        </authorList>
    </citation>
    <scope>NUCLEOTIDE SEQUENCE [LARGE SCALE GENOMIC DNA]</scope>
    <source>
        <strain evidence="1">B79_G16</strain>
    </source>
</reference>
<dbReference type="EMBL" id="QMNG01000035">
    <property type="protein sequence ID" value="RLC36703.1"/>
    <property type="molecule type" value="Genomic_DNA"/>
</dbReference>
<dbReference type="AlphaFoldDB" id="A0A420ZBV3"/>
<sequence length="206" mass="24272">MIENNEEGEWPEPKWIVYTSKWNMSRLAIKIADRYSQLLARRGYKDKKIFLKAFCELLSEKIGRRGGLPMILETDSAEGNPFYSISIMFGVEEKRKGINVFYTLSVKILYKGELVYQKKFFFHVGADDKIHGPLKETFEEGVWTKDIKKEYDFISDLIEDCASTINELMSRNAFRRYVIERSPFCVNIKMNPTFYAFQKESKHNRN</sequence>
<protein>
    <submittedName>
        <fullName evidence="1">Uncharacterized protein</fullName>
    </submittedName>
</protein>
<accession>A0A420ZBV3</accession>